<comment type="caution">
    <text evidence="1">The sequence shown here is derived from an EMBL/GenBank/DDBJ whole genome shotgun (WGS) entry which is preliminary data.</text>
</comment>
<proteinExistence type="predicted"/>
<evidence type="ECO:0000313" key="1">
    <source>
        <dbReference type="EMBL" id="KAK2758148.1"/>
    </source>
</evidence>
<gene>
    <name evidence="1" type="ORF">CKAH01_16862</name>
</gene>
<dbReference type="AlphaFoldDB" id="A0AAD9YBP2"/>
<dbReference type="Proteomes" id="UP001281614">
    <property type="component" value="Unassembled WGS sequence"/>
</dbReference>
<organism evidence="1 2">
    <name type="scientific">Colletotrichum kahawae</name>
    <name type="common">Coffee berry disease fungus</name>
    <dbReference type="NCBI Taxonomy" id="34407"/>
    <lineage>
        <taxon>Eukaryota</taxon>
        <taxon>Fungi</taxon>
        <taxon>Dikarya</taxon>
        <taxon>Ascomycota</taxon>
        <taxon>Pezizomycotina</taxon>
        <taxon>Sordariomycetes</taxon>
        <taxon>Hypocreomycetidae</taxon>
        <taxon>Glomerellales</taxon>
        <taxon>Glomerellaceae</taxon>
        <taxon>Colletotrichum</taxon>
        <taxon>Colletotrichum gloeosporioides species complex</taxon>
    </lineage>
</organism>
<evidence type="ECO:0000313" key="2">
    <source>
        <dbReference type="Proteomes" id="UP001281614"/>
    </source>
</evidence>
<sequence length="322" mass="37933">MSAPTNATDDLIYVHAPISTFHRFRDLPVEVRILIWKIFYLTPRVFIAELERWSPPGRLHLSDHDYAHLGLDTDNLDRFMIWTFKYANEARWLYYRSIDNEIDRLSRSVAQSLRPPFWVPAWHKRLVGNRYLYTTLPPEKNPKTPMPEIHHINWNVDLICLSEEDVQGISPTLSSWWKLVQHLAISPAIEDFPYLKFHITTENTFLWSNKSVFRGLKSLRRLHPTRAGPSTLSEGAHFQTRYLLRDSPHTPPEWRKMDYNRAFWPPDNMDIPPQPSWSKFLRRLQSHPDQIEGISSRELSKISADDEAAGAREFFRGMVQMM</sequence>
<dbReference type="EMBL" id="VYYT01000192">
    <property type="protein sequence ID" value="KAK2758148.1"/>
    <property type="molecule type" value="Genomic_DNA"/>
</dbReference>
<keyword evidence="2" id="KW-1185">Reference proteome</keyword>
<name>A0AAD9YBP2_COLKA</name>
<protein>
    <submittedName>
        <fullName evidence="1">Uncharacterized protein</fullName>
    </submittedName>
</protein>
<reference evidence="1" key="1">
    <citation type="submission" date="2023-02" db="EMBL/GenBank/DDBJ databases">
        <title>Colletotrichum kahawae CIFC_Que2 genome sequencing and assembly.</title>
        <authorList>
            <person name="Baroncelli R."/>
        </authorList>
    </citation>
    <scope>NUCLEOTIDE SEQUENCE</scope>
    <source>
        <strain evidence="1">CIFC_Que2</strain>
    </source>
</reference>
<accession>A0AAD9YBP2</accession>